<dbReference type="Gramene" id="GBG86267">
    <property type="protein sequence ID" value="GBG86267"/>
    <property type="gene ID" value="CBR_g41260"/>
</dbReference>
<dbReference type="InterPro" id="IPR052272">
    <property type="entry name" value="GT106_glycosyltransferase"/>
</dbReference>
<protein>
    <recommendedName>
        <fullName evidence="10">O-fucosyltransferase family protein</fullName>
    </recommendedName>
</protein>
<keyword evidence="12" id="KW-1185">Reference proteome</keyword>
<dbReference type="PIRSF" id="PIRSF009360">
    <property type="entry name" value="UCP009360"/>
    <property type="match status" value="1"/>
</dbReference>
<comment type="similarity">
    <text evidence="2">Belongs to the glycosyltransferase GT106 family.</text>
</comment>
<keyword evidence="4" id="KW-0812">Transmembrane</keyword>
<dbReference type="STRING" id="69332.A0A388LVB3"/>
<keyword evidence="8" id="KW-0294">Fucose metabolism</keyword>
<dbReference type="PANTHER" id="PTHR31933:SF9">
    <property type="entry name" value="O-FUCOSYLTRANSFERASE 2"/>
    <property type="match status" value="1"/>
</dbReference>
<dbReference type="InterPro" id="IPR019378">
    <property type="entry name" value="GDP-Fuc_O-FucTrfase"/>
</dbReference>
<dbReference type="OMA" id="VAVITEY"/>
<dbReference type="Proteomes" id="UP000265515">
    <property type="component" value="Unassembled WGS sequence"/>
</dbReference>
<evidence type="ECO:0000256" key="1">
    <source>
        <dbReference type="ARBA" id="ARBA00004167"/>
    </source>
</evidence>
<evidence type="ECO:0000313" key="12">
    <source>
        <dbReference type="Proteomes" id="UP000265515"/>
    </source>
</evidence>
<dbReference type="Pfam" id="PF10250">
    <property type="entry name" value="O-FucT"/>
    <property type="match status" value="1"/>
</dbReference>
<organism evidence="11 12">
    <name type="scientific">Chara braunii</name>
    <name type="common">Braun's stonewort</name>
    <dbReference type="NCBI Taxonomy" id="69332"/>
    <lineage>
        <taxon>Eukaryota</taxon>
        <taxon>Viridiplantae</taxon>
        <taxon>Streptophyta</taxon>
        <taxon>Charophyceae</taxon>
        <taxon>Charales</taxon>
        <taxon>Characeae</taxon>
        <taxon>Chara</taxon>
    </lineage>
</organism>
<dbReference type="EMBL" id="BFEA01000556">
    <property type="protein sequence ID" value="GBG86267.1"/>
    <property type="molecule type" value="Genomic_DNA"/>
</dbReference>
<evidence type="ECO:0000256" key="6">
    <source>
        <dbReference type="ARBA" id="ARBA00023136"/>
    </source>
</evidence>
<keyword evidence="9" id="KW-0119">Carbohydrate metabolism</keyword>
<evidence type="ECO:0000256" key="4">
    <source>
        <dbReference type="ARBA" id="ARBA00022692"/>
    </source>
</evidence>
<dbReference type="AlphaFoldDB" id="A0A388LVB3"/>
<evidence type="ECO:0000313" key="11">
    <source>
        <dbReference type="EMBL" id="GBG86267.1"/>
    </source>
</evidence>
<keyword evidence="7" id="KW-0325">Glycoprotein</keyword>
<comment type="subcellular location">
    <subcellularLocation>
        <location evidence="1">Membrane</location>
        <topology evidence="1">Single-pass membrane protein</topology>
    </subcellularLocation>
</comment>
<dbReference type="OrthoDB" id="1868072at2759"/>
<evidence type="ECO:0000256" key="3">
    <source>
        <dbReference type="ARBA" id="ARBA00022679"/>
    </source>
</evidence>
<reference evidence="11 12" key="1">
    <citation type="journal article" date="2018" name="Cell">
        <title>The Chara Genome: Secondary Complexity and Implications for Plant Terrestrialization.</title>
        <authorList>
            <person name="Nishiyama T."/>
            <person name="Sakayama H."/>
            <person name="Vries J.D."/>
            <person name="Buschmann H."/>
            <person name="Saint-Marcoux D."/>
            <person name="Ullrich K.K."/>
            <person name="Haas F.B."/>
            <person name="Vanderstraeten L."/>
            <person name="Becker D."/>
            <person name="Lang D."/>
            <person name="Vosolsobe S."/>
            <person name="Rombauts S."/>
            <person name="Wilhelmsson P.K.I."/>
            <person name="Janitza P."/>
            <person name="Kern R."/>
            <person name="Heyl A."/>
            <person name="Rumpler F."/>
            <person name="Villalobos L.I.A.C."/>
            <person name="Clay J.M."/>
            <person name="Skokan R."/>
            <person name="Toyoda A."/>
            <person name="Suzuki Y."/>
            <person name="Kagoshima H."/>
            <person name="Schijlen E."/>
            <person name="Tajeshwar N."/>
            <person name="Catarino B."/>
            <person name="Hetherington A.J."/>
            <person name="Saltykova A."/>
            <person name="Bonnot C."/>
            <person name="Breuninger H."/>
            <person name="Symeonidi A."/>
            <person name="Radhakrishnan G.V."/>
            <person name="Van Nieuwerburgh F."/>
            <person name="Deforce D."/>
            <person name="Chang C."/>
            <person name="Karol K.G."/>
            <person name="Hedrich R."/>
            <person name="Ulvskov P."/>
            <person name="Glockner G."/>
            <person name="Delwiche C.F."/>
            <person name="Petrasek J."/>
            <person name="Van de Peer Y."/>
            <person name="Friml J."/>
            <person name="Beilby M."/>
            <person name="Dolan L."/>
            <person name="Kohara Y."/>
            <person name="Sugano S."/>
            <person name="Fujiyama A."/>
            <person name="Delaux P.-M."/>
            <person name="Quint M."/>
            <person name="TheiBen G."/>
            <person name="Hagemann M."/>
            <person name="Harholt J."/>
            <person name="Dunand C."/>
            <person name="Zachgo S."/>
            <person name="Langdale J."/>
            <person name="Maumus F."/>
            <person name="Straeten D.V.D."/>
            <person name="Gould S.B."/>
            <person name="Rensing S.A."/>
        </authorList>
    </citation>
    <scope>NUCLEOTIDE SEQUENCE [LARGE SCALE GENOMIC DNA]</scope>
    <source>
        <strain evidence="11 12">S276</strain>
    </source>
</reference>
<evidence type="ECO:0000256" key="2">
    <source>
        <dbReference type="ARBA" id="ARBA00007737"/>
    </source>
</evidence>
<sequence length="439" mass="49648">MARSRTPYDLWSSQPDHNLERWFEGCSDPVENPPELPANPTGYLIVQPDGGLNQQRIGIVTSVAIAWFLQATLVVPRLLFSPVWKDDSKFEDLFDLDHFNKSLKNLVRIVKEVPREVQKTLRTANVTFIAPKHCSLEWYSAHILPVLKKYGVAVITEYMHPLGFGMPFHVEQIRCRANYYALRYNQKLEGIAEQAVQQLRKDGEKFVAVHVRFQKDMLADSCCDFGGGPAEREFFKKYRDVNLAIGQYANKYKSKPPPEILRVRGSCPLTPEELGLLLAGMGFSKDTRLYLAGGEVYGGESRLAPLRRLFPKMVRVEDVVPRNMLSKLHSHSSRLAVIDTYVCTYSNVFLTGFSGSNLPAIVLGLRMMYRLGPSILPSKKIAPLLMAAKEGQIRWKEFAAQVKAIQTPKRISNSWNVSTFREPAPACVCYRRGLAHISS</sequence>
<dbReference type="GO" id="GO:0016020">
    <property type="term" value="C:membrane"/>
    <property type="evidence" value="ECO:0007669"/>
    <property type="project" value="UniProtKB-SubCell"/>
</dbReference>
<accession>A0A388LVB3</accession>
<evidence type="ECO:0000256" key="7">
    <source>
        <dbReference type="ARBA" id="ARBA00023180"/>
    </source>
</evidence>
<keyword evidence="3" id="KW-0808">Transferase</keyword>
<dbReference type="InterPro" id="IPR024709">
    <property type="entry name" value="FucosylTrfase_pln"/>
</dbReference>
<dbReference type="GO" id="GO:0006004">
    <property type="term" value="P:fucose metabolic process"/>
    <property type="evidence" value="ECO:0007669"/>
    <property type="project" value="UniProtKB-KW"/>
</dbReference>
<evidence type="ECO:0000256" key="5">
    <source>
        <dbReference type="ARBA" id="ARBA00022989"/>
    </source>
</evidence>
<evidence type="ECO:0000256" key="10">
    <source>
        <dbReference type="ARBA" id="ARBA00030350"/>
    </source>
</evidence>
<name>A0A388LVB3_CHABU</name>
<keyword evidence="5" id="KW-1133">Transmembrane helix</keyword>
<dbReference type="PANTHER" id="PTHR31933">
    <property type="entry name" value="O-FUCOSYLTRANSFERASE 2-RELATED"/>
    <property type="match status" value="1"/>
</dbReference>
<keyword evidence="6" id="KW-0472">Membrane</keyword>
<evidence type="ECO:0000256" key="8">
    <source>
        <dbReference type="ARBA" id="ARBA00023253"/>
    </source>
</evidence>
<dbReference type="GO" id="GO:0016740">
    <property type="term" value="F:transferase activity"/>
    <property type="evidence" value="ECO:0007669"/>
    <property type="project" value="UniProtKB-KW"/>
</dbReference>
<proteinExistence type="inferred from homology"/>
<dbReference type="CDD" id="cd11299">
    <property type="entry name" value="O-FucT_plant"/>
    <property type="match status" value="1"/>
</dbReference>
<gene>
    <name evidence="11" type="ORF">CBR_g41260</name>
</gene>
<evidence type="ECO:0000256" key="9">
    <source>
        <dbReference type="ARBA" id="ARBA00023277"/>
    </source>
</evidence>
<comment type="caution">
    <text evidence="11">The sequence shown here is derived from an EMBL/GenBank/DDBJ whole genome shotgun (WGS) entry which is preliminary data.</text>
</comment>